<accession>A0A6J4I3Y8</accession>
<feature type="non-terminal residue" evidence="2">
    <location>
        <position position="1"/>
    </location>
</feature>
<dbReference type="AlphaFoldDB" id="A0A6J4I3Y8"/>
<sequence>CSKKLYDDLRGRFHEERRAADSHSKAEITRTLRTAIAASTHWTRRKTGSRTGSFPDPVCYT</sequence>
<gene>
    <name evidence="2" type="ORF">AVDCRST_MAG26-1431</name>
</gene>
<evidence type="ECO:0000256" key="1">
    <source>
        <dbReference type="SAM" id="MobiDB-lite"/>
    </source>
</evidence>
<reference evidence="2" key="1">
    <citation type="submission" date="2020-02" db="EMBL/GenBank/DDBJ databases">
        <authorList>
            <person name="Meier V. D."/>
        </authorList>
    </citation>
    <scope>NUCLEOTIDE SEQUENCE</scope>
    <source>
        <strain evidence="2">AVDCRST_MAG26</strain>
    </source>
</reference>
<protein>
    <submittedName>
        <fullName evidence="2">Uncharacterized protein</fullName>
    </submittedName>
</protein>
<evidence type="ECO:0000313" key="2">
    <source>
        <dbReference type="EMBL" id="CAA9240863.1"/>
    </source>
</evidence>
<feature type="region of interest" description="Disordered" evidence="1">
    <location>
        <begin position="42"/>
        <end position="61"/>
    </location>
</feature>
<proteinExistence type="predicted"/>
<feature type="non-terminal residue" evidence="2">
    <location>
        <position position="61"/>
    </location>
</feature>
<dbReference type="EMBL" id="CADCTK010000336">
    <property type="protein sequence ID" value="CAA9240863.1"/>
    <property type="molecule type" value="Genomic_DNA"/>
</dbReference>
<organism evidence="2">
    <name type="scientific">uncultured Chloroflexia bacterium</name>
    <dbReference type="NCBI Taxonomy" id="1672391"/>
    <lineage>
        <taxon>Bacteria</taxon>
        <taxon>Bacillati</taxon>
        <taxon>Chloroflexota</taxon>
        <taxon>Chloroflexia</taxon>
        <taxon>environmental samples</taxon>
    </lineage>
</organism>
<name>A0A6J4I3Y8_9CHLR</name>